<evidence type="ECO:0000256" key="2">
    <source>
        <dbReference type="SAM" id="MobiDB-lite"/>
    </source>
</evidence>
<dbReference type="PANTHER" id="PTHR46702:SF2">
    <property type="entry name" value="DNA LIGASE (DUF1666)"/>
    <property type="match status" value="1"/>
</dbReference>
<sequence>MQYWPKQQEQQEQQEAVLRLFYTLSTSFFLLFFFISFSSILLFKFLHFLGTPLFPRNEYEYEYNFSSEEEEEEEEEEEGYGSGIHGETGTVSYLDEEAETRMSRWQSQLPDEEEEVLLTDLEEPWIMDSSTDPDSSVYESPQPLQQQQEEDHHMPEELKVSLINLRNTSTKMDEKEEIFGDSCTVGSTSKSSSEWRSSINCRDSGTDDPFSSSSRRSCPKWESYTVFQKYDEEMMFLHRITAQKLHETESLRLIQMCPRSVSDRIVHKLSTINKKPSHHVNQNPYQELEAAYVAQICWTWEALNWNYNNFVNKKLSSNCNTDLDTGCPAKLAQQFQQFQVLLQRYIENEPYDHGRRPEIYARMRRLAPNLLQVPEFIDSDEEQKEDGSRISSHSFQIIMEEGIRTYMNFLKADKEKPSQIIASFFKRKNKGSLDPNLLQLMNKVNQKKTKKLKQLRRAGKCLRRKRKMGVEEEMEILMGLIDLKVVSRVLRSADIINEQQLHWSSSLQIFELLGGLSERMNKWVYEQNATAACQEMRMESVVCPKPRRLVLQTPNDNDPIRAHRWPISHTKTGNSKAGAELLDMILTKESYGETYSQQLGTSPPFFWGSPPSRASNPLVQDEQFGNRNNMYQASEGPPSPSTRKGGCARMKFGHRPAAVRIEGFDCLNRDARNCSISAVA</sequence>
<dbReference type="Pfam" id="PF07891">
    <property type="entry name" value="DUF1666"/>
    <property type="match status" value="1"/>
</dbReference>
<name>A0AAV6MTN5_9ROSI</name>
<evidence type="ECO:0000313" key="5">
    <source>
        <dbReference type="Proteomes" id="UP000685013"/>
    </source>
</evidence>
<evidence type="ECO:0000256" key="1">
    <source>
        <dbReference type="SAM" id="Coils"/>
    </source>
</evidence>
<comment type="caution">
    <text evidence="4">The sequence shown here is derived from an EMBL/GenBank/DDBJ whole genome shotgun (WGS) entry which is preliminary data.</text>
</comment>
<gene>
    <name evidence="4" type="ORF">SDJN03_16213</name>
</gene>
<feature type="transmembrane region" description="Helical" evidence="3">
    <location>
        <begin position="20"/>
        <end position="46"/>
    </location>
</feature>
<feature type="region of interest" description="Disordered" evidence="2">
    <location>
        <begin position="64"/>
        <end position="88"/>
    </location>
</feature>
<keyword evidence="3" id="KW-0812">Transmembrane</keyword>
<dbReference type="EMBL" id="JAGKQH010000011">
    <property type="protein sequence ID" value="KAG6587648.1"/>
    <property type="molecule type" value="Genomic_DNA"/>
</dbReference>
<feature type="compositionally biased region" description="Low complexity" evidence="2">
    <location>
        <begin position="182"/>
        <end position="198"/>
    </location>
</feature>
<feature type="compositionally biased region" description="Acidic residues" evidence="2">
    <location>
        <begin position="67"/>
        <end position="79"/>
    </location>
</feature>
<keyword evidence="3" id="KW-0472">Membrane</keyword>
<accession>A0AAV6MTN5</accession>
<dbReference type="AlphaFoldDB" id="A0AAV6MTN5"/>
<feature type="region of interest" description="Disordered" evidence="2">
    <location>
        <begin position="128"/>
        <end position="153"/>
    </location>
</feature>
<dbReference type="InterPro" id="IPR012870">
    <property type="entry name" value="DUF1666"/>
</dbReference>
<dbReference type="Proteomes" id="UP000685013">
    <property type="component" value="Chromosome 11"/>
</dbReference>
<evidence type="ECO:0000313" key="4">
    <source>
        <dbReference type="EMBL" id="KAG6587648.1"/>
    </source>
</evidence>
<feature type="region of interest" description="Disordered" evidence="2">
    <location>
        <begin position="552"/>
        <end position="573"/>
    </location>
</feature>
<feature type="non-terminal residue" evidence="4">
    <location>
        <position position="1"/>
    </location>
</feature>
<keyword evidence="3" id="KW-1133">Transmembrane helix</keyword>
<keyword evidence="1" id="KW-0175">Coiled coil</keyword>
<feature type="compositionally biased region" description="Polar residues" evidence="2">
    <location>
        <begin position="128"/>
        <end position="139"/>
    </location>
</feature>
<feature type="coiled-coil region" evidence="1">
    <location>
        <begin position="438"/>
        <end position="465"/>
    </location>
</feature>
<organism evidence="4 5">
    <name type="scientific">Cucurbita argyrosperma subsp. sororia</name>
    <dbReference type="NCBI Taxonomy" id="37648"/>
    <lineage>
        <taxon>Eukaryota</taxon>
        <taxon>Viridiplantae</taxon>
        <taxon>Streptophyta</taxon>
        <taxon>Embryophyta</taxon>
        <taxon>Tracheophyta</taxon>
        <taxon>Spermatophyta</taxon>
        <taxon>Magnoliopsida</taxon>
        <taxon>eudicotyledons</taxon>
        <taxon>Gunneridae</taxon>
        <taxon>Pentapetalae</taxon>
        <taxon>rosids</taxon>
        <taxon>fabids</taxon>
        <taxon>Cucurbitales</taxon>
        <taxon>Cucurbitaceae</taxon>
        <taxon>Cucurbiteae</taxon>
        <taxon>Cucurbita</taxon>
    </lineage>
</organism>
<evidence type="ECO:0008006" key="6">
    <source>
        <dbReference type="Google" id="ProtNLM"/>
    </source>
</evidence>
<proteinExistence type="predicted"/>
<feature type="compositionally biased region" description="Polar residues" evidence="2">
    <location>
        <begin position="199"/>
        <end position="216"/>
    </location>
</feature>
<feature type="region of interest" description="Disordered" evidence="2">
    <location>
        <begin position="628"/>
        <end position="647"/>
    </location>
</feature>
<feature type="region of interest" description="Disordered" evidence="2">
    <location>
        <begin position="182"/>
        <end position="217"/>
    </location>
</feature>
<keyword evidence="5" id="KW-1185">Reference proteome</keyword>
<protein>
    <recommendedName>
        <fullName evidence="6">Ribosomal protein L34Ae</fullName>
    </recommendedName>
</protein>
<reference evidence="4 5" key="1">
    <citation type="journal article" date="2021" name="Hortic Res">
        <title>The domestication of Cucurbita argyrosperma as revealed by the genome of its wild relative.</title>
        <authorList>
            <person name="Barrera-Redondo J."/>
            <person name="Sanchez-de la Vega G."/>
            <person name="Aguirre-Liguori J.A."/>
            <person name="Castellanos-Morales G."/>
            <person name="Gutierrez-Guerrero Y.T."/>
            <person name="Aguirre-Dugua X."/>
            <person name="Aguirre-Planter E."/>
            <person name="Tenaillon M.I."/>
            <person name="Lira-Saade R."/>
            <person name="Eguiarte L.E."/>
        </authorList>
    </citation>
    <scope>NUCLEOTIDE SEQUENCE [LARGE SCALE GENOMIC DNA]</scope>
    <source>
        <strain evidence="4">JBR-2021</strain>
    </source>
</reference>
<evidence type="ECO:0000256" key="3">
    <source>
        <dbReference type="SAM" id="Phobius"/>
    </source>
</evidence>
<dbReference type="PANTHER" id="PTHR46702">
    <property type="entry name" value="DNA LIGASE (DUF1666)-RELATED"/>
    <property type="match status" value="1"/>
</dbReference>